<accession>A0A4V1LRY5</accession>
<dbReference type="FunFam" id="3.30.300.30:FF:000010">
    <property type="entry name" value="Enterobactin synthetase component F"/>
    <property type="match status" value="1"/>
</dbReference>
<dbReference type="CDD" id="cd12117">
    <property type="entry name" value="A_NRPS_Srf_like"/>
    <property type="match status" value="1"/>
</dbReference>
<keyword evidence="8" id="KW-1185">Reference proteome</keyword>
<dbReference type="GO" id="GO:0003824">
    <property type="term" value="F:catalytic activity"/>
    <property type="evidence" value="ECO:0007669"/>
    <property type="project" value="InterPro"/>
</dbReference>
<dbReference type="EMBL" id="PEIB01000053">
    <property type="protein sequence ID" value="RXJ69818.1"/>
    <property type="molecule type" value="Genomic_DNA"/>
</dbReference>
<dbReference type="GO" id="GO:0005737">
    <property type="term" value="C:cytoplasm"/>
    <property type="evidence" value="ECO:0007669"/>
    <property type="project" value="TreeGrafter"/>
</dbReference>
<keyword evidence="4" id="KW-0597">Phosphoprotein</keyword>
<dbReference type="GO" id="GO:0044550">
    <property type="term" value="P:secondary metabolite biosynthetic process"/>
    <property type="evidence" value="ECO:0007669"/>
    <property type="project" value="TreeGrafter"/>
</dbReference>
<dbReference type="Pfam" id="PF00501">
    <property type="entry name" value="AMP-binding"/>
    <property type="match status" value="1"/>
</dbReference>
<dbReference type="Gene3D" id="3.30.559.10">
    <property type="entry name" value="Chloramphenicol acetyltransferase-like domain"/>
    <property type="match status" value="3"/>
</dbReference>
<protein>
    <recommendedName>
        <fullName evidence="6">Carrier domain-containing protein</fullName>
    </recommendedName>
</protein>
<dbReference type="InterPro" id="IPR009081">
    <property type="entry name" value="PP-bd_ACP"/>
</dbReference>
<evidence type="ECO:0000256" key="1">
    <source>
        <dbReference type="ARBA" id="ARBA00001957"/>
    </source>
</evidence>
<dbReference type="SMART" id="SM00823">
    <property type="entry name" value="PKS_PP"/>
    <property type="match status" value="1"/>
</dbReference>
<dbReference type="RefSeq" id="WP_129124314.1">
    <property type="nucleotide sequence ID" value="NZ_PEIB01000053.1"/>
</dbReference>
<dbReference type="FunFam" id="2.30.38.10:FF:000001">
    <property type="entry name" value="Non-ribosomal peptide synthetase PvdI"/>
    <property type="match status" value="1"/>
</dbReference>
<comment type="caution">
    <text evidence="7">The sequence shown here is derived from an EMBL/GenBank/DDBJ whole genome shotgun (WGS) entry which is preliminary data.</text>
</comment>
<dbReference type="PANTHER" id="PTHR45527:SF1">
    <property type="entry name" value="FATTY ACID SYNTHASE"/>
    <property type="match status" value="1"/>
</dbReference>
<dbReference type="OrthoDB" id="9757559at2"/>
<dbReference type="PROSITE" id="PS00455">
    <property type="entry name" value="AMP_BINDING"/>
    <property type="match status" value="1"/>
</dbReference>
<dbReference type="Pfam" id="PF13193">
    <property type="entry name" value="AMP-binding_C"/>
    <property type="match status" value="1"/>
</dbReference>
<feature type="domain" description="Carrier" evidence="6">
    <location>
        <begin position="1247"/>
        <end position="1321"/>
    </location>
</feature>
<dbReference type="InterPro" id="IPR001242">
    <property type="entry name" value="Condensation_dom"/>
</dbReference>
<dbReference type="InterPro" id="IPR036736">
    <property type="entry name" value="ACP-like_sf"/>
</dbReference>
<dbReference type="NCBIfam" id="TIGR01720">
    <property type="entry name" value="NRPS-para261"/>
    <property type="match status" value="1"/>
</dbReference>
<evidence type="ECO:0000313" key="7">
    <source>
        <dbReference type="EMBL" id="RXJ69818.1"/>
    </source>
</evidence>
<keyword evidence="3" id="KW-0596">Phosphopantetheine</keyword>
<dbReference type="InterPro" id="IPR010060">
    <property type="entry name" value="NRPS_synth"/>
</dbReference>
<dbReference type="Proteomes" id="UP000290287">
    <property type="component" value="Unassembled WGS sequence"/>
</dbReference>
<dbReference type="InterPro" id="IPR010071">
    <property type="entry name" value="AA_adenyl_dom"/>
</dbReference>
<keyword evidence="5" id="KW-0677">Repeat</keyword>
<dbReference type="InterPro" id="IPR045851">
    <property type="entry name" value="AMP-bd_C_sf"/>
</dbReference>
<dbReference type="Gene3D" id="1.10.1200.10">
    <property type="entry name" value="ACP-like"/>
    <property type="match status" value="1"/>
</dbReference>
<dbReference type="PROSITE" id="PS50075">
    <property type="entry name" value="CARRIER"/>
    <property type="match status" value="1"/>
</dbReference>
<evidence type="ECO:0000313" key="8">
    <source>
        <dbReference type="Proteomes" id="UP000290287"/>
    </source>
</evidence>
<dbReference type="Gene3D" id="3.40.50.980">
    <property type="match status" value="2"/>
</dbReference>
<sequence>MADAVTMYGENNPDEAAYWQSKMATSTDHAFHPLTRYRVQLSERQTQSLLAEANEGFNTRIDDLLLSAVALALSETFNGEIPPILLEGHGREGLDDTLNVSRTVGWFTVMYPHRLAVGEDMAKTIVTNKEALRTIPNKGIGFGALSENLTGHLPQVSFNYLGQFSGSDDNATWTLNFDAIGDTVSAANSSQLLLNINGAIYQNTLQFEVQSQLDTDQSERFTTALQHALNDILETAVKQAKEGSRKTPSDYGGSILDLAQLAHLESIYPDIDAIYPANSLQQGFISHHLTRPDDDAYRVQLLVDYHYSLDIVAYQQAWHLASLTYPSLRMAFNWQDKLLQVISQGAGITKESFTLLDLSDVDEEERERRISELQQADRKVGFDLTCPGLVRFTVIKHNDNHFTVMKTEHHSVSDGWSAPILWNQVHAYYEQLVSGHEPEAKTDLAYGLAQQYSHSKREEFSKFWHKEKDGWEGINDLSPMMSHPVALGQIKEIERPASSCKMLDDASTKNLKKQCLTIGVTLNAAVQFAWHKLIQIYTGSDQTLVGTTVSGRDLPVQDIESSVGLFINTLPLSVNWLPGQSIAEVLRSIQTQIANLNSHSGVDLSSMQRNGERLFHSLLVFENYPMPREDGDWPFSFRESVEKLDYPLALIVYERDDNLVMTLKYGLDWLSEEDAQRLLDQLSCVITTIYEDPQRHHETVSVLSEDERKALLETANGGEMPYPHDCSLAELFEARVQNAPNQTALIFNDFSINYAELNEYANKLAHRIRQVFYKQQNNSEISRDSLVAVYLDRSIDMVVSILAVVKAGAAYVPISTEYPNERTAYILRDTQASIVLTDKQRYDDLVQLTKHEELSVSVLLSERSEWENEDQENLLLRRQSSDLANVIYTSGTTGQPKGVMIEQRSVVSLVVNNDYLDITPSDTFCLLSAPSFDAATLELWGPLLNGASLVIPNDSEHLNANALQILFKQHDVSVLWMTRSLFDTMYGINPELFSSLRYLLVGGEALTPEIMRSLGSRSNRPEVILNGYGPTESTTFTTTFDCSRPFGLSVPIGRAINTRQLYVLDDNRNLLPAGAIGELYIGGAGLARGYLERPELTAERFVPNPFANESDIVKGYTRLYKTGDLVRWLPDGNLEFMGRNDQQIKIRGFRVELGEISATLSACEGVKQAVVVDIVRDNIKALVAYVVLESEQVDVTSLRAALRRQLPDYMIPSLLIPIGRVPLTINGKLDRDALPAPEWTDTEKYHAPETELQSMLCNIWQDVLGIDRVGIDDDFFAIGGDSILSIQVVNAIHREGYAIQNRALFDHPNVVALAKHITDDVNQIEMKSEQGLLTGDANLLPIQTLFFELNKSDPDNFYQAFFVKLPHSDINQLQAALVALVNHHDALRFQYRFQDGEIVQSYSDQTIHDVELVIIRPEDDLGICRDITNTISLSQGPLYRFAFVYPREHGAQPELFVSCHHLAIDAVSWRIIAQDLKTLLEGQPLGEKGTSYRQWQESLVNYARDNENQRPLWEATLSQSCPSALNSVRGDIPVIKNQSISRDLLSEIKESVCSTLSIKLPDLLMIVWAEAIARASGSDDVQLNLEGHGRYDIAPDCQIERTVGWFTNLYPFTVTRSVDLITTLRVNKNALMQIPDKGIGFGALMASKVPKRWMPEFSFNFLGSMSRKKDEVWSVKPAIWDVESTEGYSPWYLASLDCWEENEKLILNFSSMLEPEKALALQETFESILGEITLEIEQLKTVRADLALKSHFTPSDFPNAQISFAELDKLQKENAIDNVYLATGVQREILYFNRVDPDFQIDQFITKISGEIEISTYMQSWQVCVDKYDVLRAGFTDRDMLGELNQVVFANVDLPVTVDDWREKRLNTNDLQATLLNVVLKDRTTPFSESKPPMFRLRLIQTEENSWYQVFTFNHVLFDGWSLNILLGDVMETYFTLIKGCAPSPVKSSFEPFTCYLQRTFDKSSSSEFWSNYLKGAPMNQRLAKEEVPEISLQKETRMRGVYDLFTQEETTQIRQFTETQKFTVNQLMQLAWITTLAEKMGVDDAVIGTTMTDRPGEIENVESLFGLFVASPVLRATQIREKSAAELLHEIQTTQPDRQQFAFQELNHYDENWVPTSPFGSLFVFENMPEAEVSRALPFSVEPVMTVSGSNHQTVFCILPLADSYKLNLFYDARELREDTLQELLSRFKAITMAVVSSVETKVVDILMRT</sequence>
<dbReference type="Gene3D" id="2.30.38.10">
    <property type="entry name" value="Luciferase, Domain 3"/>
    <property type="match status" value="1"/>
</dbReference>
<evidence type="ECO:0000256" key="3">
    <source>
        <dbReference type="ARBA" id="ARBA00022450"/>
    </source>
</evidence>
<dbReference type="SUPFAM" id="SSF52777">
    <property type="entry name" value="CoA-dependent acyltransferases"/>
    <property type="match status" value="7"/>
</dbReference>
<dbReference type="SUPFAM" id="SSF47336">
    <property type="entry name" value="ACP-like"/>
    <property type="match status" value="1"/>
</dbReference>
<comment type="cofactor">
    <cofactor evidence="1">
        <name>pantetheine 4'-phosphate</name>
        <dbReference type="ChEBI" id="CHEBI:47942"/>
    </cofactor>
</comment>
<organism evidence="7 8">
    <name type="scientific">Veronia nyctiphanis</name>
    <dbReference type="NCBI Taxonomy" id="1278244"/>
    <lineage>
        <taxon>Bacteria</taxon>
        <taxon>Pseudomonadati</taxon>
        <taxon>Pseudomonadota</taxon>
        <taxon>Gammaproteobacteria</taxon>
        <taxon>Vibrionales</taxon>
        <taxon>Vibrionaceae</taxon>
        <taxon>Veronia</taxon>
    </lineage>
</organism>
<gene>
    <name evidence="7" type="ORF">CS022_23660</name>
</gene>
<evidence type="ECO:0000256" key="4">
    <source>
        <dbReference type="ARBA" id="ARBA00022553"/>
    </source>
</evidence>
<dbReference type="InterPro" id="IPR023213">
    <property type="entry name" value="CAT-like_dom_sf"/>
</dbReference>
<dbReference type="GO" id="GO:0043041">
    <property type="term" value="P:amino acid activation for nonribosomal peptide biosynthetic process"/>
    <property type="evidence" value="ECO:0007669"/>
    <property type="project" value="TreeGrafter"/>
</dbReference>
<proteinExistence type="inferred from homology"/>
<dbReference type="Pfam" id="PF00668">
    <property type="entry name" value="Condensation"/>
    <property type="match status" value="4"/>
</dbReference>
<dbReference type="PANTHER" id="PTHR45527">
    <property type="entry name" value="NONRIBOSOMAL PEPTIDE SYNTHETASE"/>
    <property type="match status" value="1"/>
</dbReference>
<dbReference type="Gene3D" id="3.30.559.30">
    <property type="entry name" value="Nonribosomal peptide synthetase, condensation domain"/>
    <property type="match status" value="4"/>
</dbReference>
<reference evidence="7 8" key="1">
    <citation type="submission" date="2017-10" db="EMBL/GenBank/DDBJ databases">
        <title>Nyctiphanis sp. nov., isolated from the stomach of the euphausiid Nyctiphanes simplex (Hansen, 1911) in the Gulf of California.</title>
        <authorList>
            <person name="Gomez-Gil B."/>
            <person name="Aguilar-Mendez M."/>
            <person name="Lopez-Cortes A."/>
            <person name="Gomez-Gutierrez J."/>
            <person name="Roque A."/>
            <person name="Lang E."/>
            <person name="Gonzalez-Castillo A."/>
        </authorList>
    </citation>
    <scope>NUCLEOTIDE SEQUENCE [LARGE SCALE GENOMIC DNA]</scope>
    <source>
        <strain evidence="7 8">CAIM 600</strain>
    </source>
</reference>
<dbReference type="Pfam" id="PF00550">
    <property type="entry name" value="PP-binding"/>
    <property type="match status" value="1"/>
</dbReference>
<dbReference type="InterPro" id="IPR006162">
    <property type="entry name" value="Ppantetheine_attach_site"/>
</dbReference>
<dbReference type="FunFam" id="1.10.1200.10:FF:000005">
    <property type="entry name" value="Nonribosomal peptide synthetase 1"/>
    <property type="match status" value="1"/>
</dbReference>
<dbReference type="SUPFAM" id="SSF56801">
    <property type="entry name" value="Acetyl-CoA synthetase-like"/>
    <property type="match status" value="1"/>
</dbReference>
<dbReference type="InterPro" id="IPR025110">
    <property type="entry name" value="AMP-bd_C"/>
</dbReference>
<dbReference type="PROSITE" id="PS00012">
    <property type="entry name" value="PHOSPHOPANTETHEINE"/>
    <property type="match status" value="1"/>
</dbReference>
<comment type="similarity">
    <text evidence="2">Belongs to the ATP-dependent AMP-binding enzyme family.</text>
</comment>
<dbReference type="InterPro" id="IPR000873">
    <property type="entry name" value="AMP-dep_synth/lig_dom"/>
</dbReference>
<evidence type="ECO:0000259" key="6">
    <source>
        <dbReference type="PROSITE" id="PS50075"/>
    </source>
</evidence>
<dbReference type="NCBIfam" id="TIGR01733">
    <property type="entry name" value="AA-adenyl-dom"/>
    <property type="match status" value="1"/>
</dbReference>
<dbReference type="InterPro" id="IPR020806">
    <property type="entry name" value="PKS_PP-bd"/>
</dbReference>
<dbReference type="Gene3D" id="3.30.300.30">
    <property type="match status" value="1"/>
</dbReference>
<evidence type="ECO:0000256" key="5">
    <source>
        <dbReference type="ARBA" id="ARBA00022737"/>
    </source>
</evidence>
<name>A0A4V1LRY5_9GAMM</name>
<dbReference type="GO" id="GO:0031177">
    <property type="term" value="F:phosphopantetheine binding"/>
    <property type="evidence" value="ECO:0007669"/>
    <property type="project" value="InterPro"/>
</dbReference>
<dbReference type="FunFam" id="3.40.50.980:FF:000001">
    <property type="entry name" value="Non-ribosomal peptide synthetase"/>
    <property type="match status" value="1"/>
</dbReference>
<dbReference type="InterPro" id="IPR020845">
    <property type="entry name" value="AMP-binding_CS"/>
</dbReference>
<evidence type="ECO:0000256" key="2">
    <source>
        <dbReference type="ARBA" id="ARBA00006432"/>
    </source>
</evidence>